<dbReference type="RefSeq" id="WP_378970211.1">
    <property type="nucleotide sequence ID" value="NZ_JBHTBJ010000013.1"/>
</dbReference>
<comment type="caution">
    <text evidence="1">The sequence shown here is derived from an EMBL/GenBank/DDBJ whole genome shotgun (WGS) entry which is preliminary data.</text>
</comment>
<dbReference type="Proteomes" id="UP001596548">
    <property type="component" value="Unassembled WGS sequence"/>
</dbReference>
<accession>A0ABW2HWS1</accession>
<protein>
    <submittedName>
        <fullName evidence="1">Helix-turn-helix transcriptional regulator</fullName>
    </submittedName>
</protein>
<keyword evidence="2" id="KW-1185">Reference proteome</keyword>
<organism evidence="1 2">
    <name type="scientific">Paractinoplanes rhizophilus</name>
    <dbReference type="NCBI Taxonomy" id="1416877"/>
    <lineage>
        <taxon>Bacteria</taxon>
        <taxon>Bacillati</taxon>
        <taxon>Actinomycetota</taxon>
        <taxon>Actinomycetes</taxon>
        <taxon>Micromonosporales</taxon>
        <taxon>Micromonosporaceae</taxon>
        <taxon>Paractinoplanes</taxon>
    </lineage>
</organism>
<name>A0ABW2HWS1_9ACTN</name>
<sequence length="68" mass="7749">MGRLRVMGAAEIAERLGVTRQRAYQITARRDFPEPIAHLAMGQVWDTRDVEAWIRERRPELAADTGGE</sequence>
<evidence type="ECO:0000313" key="2">
    <source>
        <dbReference type="Proteomes" id="UP001596548"/>
    </source>
</evidence>
<proteinExistence type="predicted"/>
<dbReference type="EMBL" id="JBHTBJ010000013">
    <property type="protein sequence ID" value="MFC7276206.1"/>
    <property type="molecule type" value="Genomic_DNA"/>
</dbReference>
<reference evidence="2" key="1">
    <citation type="journal article" date="2019" name="Int. J. Syst. Evol. Microbiol.">
        <title>The Global Catalogue of Microorganisms (GCM) 10K type strain sequencing project: providing services to taxonomists for standard genome sequencing and annotation.</title>
        <authorList>
            <consortium name="The Broad Institute Genomics Platform"/>
            <consortium name="The Broad Institute Genome Sequencing Center for Infectious Disease"/>
            <person name="Wu L."/>
            <person name="Ma J."/>
        </authorList>
    </citation>
    <scope>NUCLEOTIDE SEQUENCE [LARGE SCALE GENOMIC DNA]</scope>
    <source>
        <strain evidence="2">XZYJT-10</strain>
    </source>
</reference>
<gene>
    <name evidence="1" type="ORF">ACFQS1_19615</name>
</gene>
<evidence type="ECO:0000313" key="1">
    <source>
        <dbReference type="EMBL" id="MFC7276206.1"/>
    </source>
</evidence>